<name>A0A8S5MWC8_9CAUD</name>
<sequence length="122" mass="14051">MVIPEEVRVGSVWYKVEISDRPIVMNGRQCLGMCDKNVHTIQLDPSLQDDQSLIQTFYHELAHAMMFERGIDLQEMGLSYDNFENVIDGMGMMMHQVLLDNPDLTLTPEEYDAKYPPVEEAK</sequence>
<accession>A0A8S5MWC8</accession>
<evidence type="ECO:0000313" key="1">
    <source>
        <dbReference type="EMBL" id="DAD86456.1"/>
    </source>
</evidence>
<reference evidence="1" key="1">
    <citation type="journal article" date="2021" name="Proc. Natl. Acad. Sci. U.S.A.">
        <title>A Catalog of Tens of Thousands of Viruses from Human Metagenomes Reveals Hidden Associations with Chronic Diseases.</title>
        <authorList>
            <person name="Tisza M.J."/>
            <person name="Buck C.B."/>
        </authorList>
    </citation>
    <scope>NUCLEOTIDE SEQUENCE</scope>
    <source>
        <strain evidence="1">CtsBB38</strain>
    </source>
</reference>
<protein>
    <submittedName>
        <fullName evidence="1">Uncharacterized protein</fullName>
    </submittedName>
</protein>
<dbReference type="EMBL" id="BK014999">
    <property type="protein sequence ID" value="DAD86456.1"/>
    <property type="molecule type" value="Genomic_DNA"/>
</dbReference>
<organism evidence="1">
    <name type="scientific">Siphoviridae sp. ctsBB38</name>
    <dbReference type="NCBI Taxonomy" id="2826482"/>
    <lineage>
        <taxon>Viruses</taxon>
        <taxon>Duplodnaviria</taxon>
        <taxon>Heunggongvirae</taxon>
        <taxon>Uroviricota</taxon>
        <taxon>Caudoviricetes</taxon>
    </lineage>
</organism>
<proteinExistence type="predicted"/>